<dbReference type="SMART" id="SM00345">
    <property type="entry name" value="HTH_GNTR"/>
    <property type="match status" value="1"/>
</dbReference>
<dbReference type="InterPro" id="IPR051446">
    <property type="entry name" value="HTH_trans_reg/aminotransferase"/>
</dbReference>
<dbReference type="Proteomes" id="UP001164693">
    <property type="component" value="Chromosome"/>
</dbReference>
<organism evidence="7 8">
    <name type="scientific">Jatrophihabitans cynanchi</name>
    <dbReference type="NCBI Taxonomy" id="2944128"/>
    <lineage>
        <taxon>Bacteria</taxon>
        <taxon>Bacillati</taxon>
        <taxon>Actinomycetota</taxon>
        <taxon>Actinomycetes</taxon>
        <taxon>Jatrophihabitantales</taxon>
        <taxon>Jatrophihabitantaceae</taxon>
        <taxon>Jatrophihabitans</taxon>
    </lineage>
</organism>
<dbReference type="RefSeq" id="WP_269444620.1">
    <property type="nucleotide sequence ID" value="NZ_CP097463.1"/>
</dbReference>
<dbReference type="PANTHER" id="PTHR46577">
    <property type="entry name" value="HTH-TYPE TRANSCRIPTIONAL REGULATORY PROTEIN GABR"/>
    <property type="match status" value="1"/>
</dbReference>
<evidence type="ECO:0000256" key="2">
    <source>
        <dbReference type="ARBA" id="ARBA00022898"/>
    </source>
</evidence>
<keyword evidence="3" id="KW-0805">Transcription regulation</keyword>
<dbReference type="Pfam" id="PF00155">
    <property type="entry name" value="Aminotran_1_2"/>
    <property type="match status" value="1"/>
</dbReference>
<dbReference type="InterPro" id="IPR036388">
    <property type="entry name" value="WH-like_DNA-bd_sf"/>
</dbReference>
<dbReference type="PROSITE" id="PS50949">
    <property type="entry name" value="HTH_GNTR"/>
    <property type="match status" value="1"/>
</dbReference>
<evidence type="ECO:0000256" key="3">
    <source>
        <dbReference type="ARBA" id="ARBA00023015"/>
    </source>
</evidence>
<dbReference type="Gene3D" id="3.40.640.10">
    <property type="entry name" value="Type I PLP-dependent aspartate aminotransferase-like (Major domain)"/>
    <property type="match status" value="1"/>
</dbReference>
<dbReference type="InterPro" id="IPR015421">
    <property type="entry name" value="PyrdxlP-dep_Trfase_major"/>
</dbReference>
<protein>
    <submittedName>
        <fullName evidence="7">Aminotransferase class I/II-fold pyridoxal phosphate-dependent enzyme</fullName>
    </submittedName>
</protein>
<dbReference type="CDD" id="cd00609">
    <property type="entry name" value="AAT_like"/>
    <property type="match status" value="1"/>
</dbReference>
<keyword evidence="5" id="KW-0804">Transcription</keyword>
<keyword evidence="7" id="KW-0032">Aminotransferase</keyword>
<dbReference type="PANTHER" id="PTHR46577:SF1">
    <property type="entry name" value="HTH-TYPE TRANSCRIPTIONAL REGULATORY PROTEIN GABR"/>
    <property type="match status" value="1"/>
</dbReference>
<comment type="similarity">
    <text evidence="1">In the C-terminal section; belongs to the class-I pyridoxal-phosphate-dependent aminotransferase family.</text>
</comment>
<proteinExistence type="inferred from homology"/>
<keyword evidence="4" id="KW-0238">DNA-binding</keyword>
<dbReference type="Pfam" id="PF00392">
    <property type="entry name" value="GntR"/>
    <property type="match status" value="1"/>
</dbReference>
<dbReference type="InterPro" id="IPR000524">
    <property type="entry name" value="Tscrpt_reg_HTH_GntR"/>
</dbReference>
<keyword evidence="7" id="KW-0808">Transferase</keyword>
<dbReference type="InterPro" id="IPR004839">
    <property type="entry name" value="Aminotransferase_I/II_large"/>
</dbReference>
<name>A0ABY7K4N0_9ACTN</name>
<evidence type="ECO:0000313" key="7">
    <source>
        <dbReference type="EMBL" id="WAX58071.1"/>
    </source>
</evidence>
<dbReference type="InterPro" id="IPR015424">
    <property type="entry name" value="PyrdxlP-dep_Trfase"/>
</dbReference>
<dbReference type="InterPro" id="IPR036390">
    <property type="entry name" value="WH_DNA-bd_sf"/>
</dbReference>
<evidence type="ECO:0000256" key="1">
    <source>
        <dbReference type="ARBA" id="ARBA00005384"/>
    </source>
</evidence>
<evidence type="ECO:0000313" key="8">
    <source>
        <dbReference type="Proteomes" id="UP001164693"/>
    </source>
</evidence>
<dbReference type="GO" id="GO:0008483">
    <property type="term" value="F:transaminase activity"/>
    <property type="evidence" value="ECO:0007669"/>
    <property type="project" value="UniProtKB-KW"/>
</dbReference>
<evidence type="ECO:0000259" key="6">
    <source>
        <dbReference type="PROSITE" id="PS50949"/>
    </source>
</evidence>
<dbReference type="SUPFAM" id="SSF46785">
    <property type="entry name" value="Winged helix' DNA-binding domain"/>
    <property type="match status" value="1"/>
</dbReference>
<reference evidence="7" key="1">
    <citation type="submission" date="2022-05" db="EMBL/GenBank/DDBJ databases">
        <title>Jatrophihabitans sp. SB3-54 whole genome sequence.</title>
        <authorList>
            <person name="Suh M.K."/>
            <person name="Eom M.K."/>
            <person name="Kim J.S."/>
            <person name="Kim H.S."/>
            <person name="Do H.E."/>
            <person name="Shin Y.K."/>
            <person name="Lee J.-S."/>
        </authorList>
    </citation>
    <scope>NUCLEOTIDE SEQUENCE</scope>
    <source>
        <strain evidence="7">SB3-54</strain>
    </source>
</reference>
<accession>A0ABY7K4N0</accession>
<sequence>MDGTAVLSALEERMAEPTARGLAAAVGRAVADGVLAAEDRLPPIRTVAAQLGLSPTTVSAAWAVLARAGTVHTAGRRGTVVTAHRAGPQRYRRAVGAHTPFALDLSGGTPDPELLPDLTAALRRVRPPLTPASYLDDPVLPELAALLRADWPFAAGRLTVVDGAMDALAQIVAAHLRFGDRVAVEQPAFPPLLDLLDAAGVAPVPVRIDERGPVPGELASAVRAGVRAVFLQPRAQNPTGASLTPDRLAELAAVLQAGDALLVEDDSAGPIATTPALSLGSALPERTLHVRSYSKSHGPDLRLAAIGGPAALVDPLVERRFLGQGWTSRLLQALLVDLLTHAPSLHAVARARRTYARRRTTVAGELARLGVDVWRGDGINMWLPVRDEAAALLLLATRGIGAAPGGPFQLGSSDRPHLRVTVGLVASGHREVAAALADAAAAGARPAPPR</sequence>
<dbReference type="Gene3D" id="1.10.10.10">
    <property type="entry name" value="Winged helix-like DNA-binding domain superfamily/Winged helix DNA-binding domain"/>
    <property type="match status" value="1"/>
</dbReference>
<feature type="domain" description="HTH gntR-type" evidence="6">
    <location>
        <begin position="16"/>
        <end position="84"/>
    </location>
</feature>
<dbReference type="SUPFAM" id="SSF53383">
    <property type="entry name" value="PLP-dependent transferases"/>
    <property type="match status" value="1"/>
</dbReference>
<evidence type="ECO:0000256" key="4">
    <source>
        <dbReference type="ARBA" id="ARBA00023125"/>
    </source>
</evidence>
<evidence type="ECO:0000256" key="5">
    <source>
        <dbReference type="ARBA" id="ARBA00023163"/>
    </source>
</evidence>
<keyword evidence="2" id="KW-0663">Pyridoxal phosphate</keyword>
<gene>
    <name evidence="7" type="ORF">M6B22_04695</name>
</gene>
<keyword evidence="8" id="KW-1185">Reference proteome</keyword>
<dbReference type="EMBL" id="CP097463">
    <property type="protein sequence ID" value="WAX58071.1"/>
    <property type="molecule type" value="Genomic_DNA"/>
</dbReference>